<organism evidence="3 4">
    <name type="scientific">Pipistrellus kuhlii</name>
    <name type="common">Kuhl's pipistrelle</name>
    <dbReference type="NCBI Taxonomy" id="59472"/>
    <lineage>
        <taxon>Eukaryota</taxon>
        <taxon>Metazoa</taxon>
        <taxon>Chordata</taxon>
        <taxon>Craniata</taxon>
        <taxon>Vertebrata</taxon>
        <taxon>Euteleostomi</taxon>
        <taxon>Mammalia</taxon>
        <taxon>Eutheria</taxon>
        <taxon>Laurasiatheria</taxon>
        <taxon>Chiroptera</taxon>
        <taxon>Yangochiroptera</taxon>
        <taxon>Vespertilionidae</taxon>
        <taxon>Pipistrellus</taxon>
    </lineage>
</organism>
<feature type="region of interest" description="Disordered" evidence="1">
    <location>
        <begin position="1"/>
        <end position="30"/>
    </location>
</feature>
<sequence length="136" mass="14444">MGSLRRHTPWSVAGAARGTERTGSSGPSSVCRSGSKCRVPETACGHVAVSWRPPPLRHLSIPSTGHCCLSPPAPPLQSHRRVNSLGKSQIFLCALGFVCGCFFFLLIKAPWGPCFVHSTALGSGLPDDSLFNSLKM</sequence>
<dbReference type="EMBL" id="JACAGB010000012">
    <property type="protein sequence ID" value="KAF6331830.1"/>
    <property type="molecule type" value="Genomic_DNA"/>
</dbReference>
<evidence type="ECO:0000256" key="2">
    <source>
        <dbReference type="SAM" id="Phobius"/>
    </source>
</evidence>
<gene>
    <name evidence="3" type="ORF">mPipKuh1_008139</name>
</gene>
<evidence type="ECO:0000313" key="4">
    <source>
        <dbReference type="Proteomes" id="UP000558488"/>
    </source>
</evidence>
<keyword evidence="2" id="KW-0812">Transmembrane</keyword>
<protein>
    <submittedName>
        <fullName evidence="3">Uncharacterized protein</fullName>
    </submittedName>
</protein>
<evidence type="ECO:0000256" key="1">
    <source>
        <dbReference type="SAM" id="MobiDB-lite"/>
    </source>
</evidence>
<reference evidence="3 4" key="1">
    <citation type="journal article" date="2020" name="Nature">
        <title>Six reference-quality genomes reveal evolution of bat adaptations.</title>
        <authorList>
            <person name="Jebb D."/>
            <person name="Huang Z."/>
            <person name="Pippel M."/>
            <person name="Hughes G.M."/>
            <person name="Lavrichenko K."/>
            <person name="Devanna P."/>
            <person name="Winkler S."/>
            <person name="Jermiin L.S."/>
            <person name="Skirmuntt E.C."/>
            <person name="Katzourakis A."/>
            <person name="Burkitt-Gray L."/>
            <person name="Ray D.A."/>
            <person name="Sullivan K.A.M."/>
            <person name="Roscito J.G."/>
            <person name="Kirilenko B.M."/>
            <person name="Davalos L.M."/>
            <person name="Corthals A.P."/>
            <person name="Power M.L."/>
            <person name="Jones G."/>
            <person name="Ransome R.D."/>
            <person name="Dechmann D.K.N."/>
            <person name="Locatelli A.G."/>
            <person name="Puechmaille S.J."/>
            <person name="Fedrigo O."/>
            <person name="Jarvis E.D."/>
            <person name="Hiller M."/>
            <person name="Vernes S.C."/>
            <person name="Myers E.W."/>
            <person name="Teeling E.C."/>
        </authorList>
    </citation>
    <scope>NUCLEOTIDE SEQUENCE [LARGE SCALE GENOMIC DNA]</scope>
    <source>
        <strain evidence="3">MPipKuh1</strain>
        <tissue evidence="3">Flight muscle</tissue>
    </source>
</reference>
<feature type="transmembrane region" description="Helical" evidence="2">
    <location>
        <begin position="90"/>
        <end position="111"/>
    </location>
</feature>
<proteinExistence type="predicted"/>
<comment type="caution">
    <text evidence="3">The sequence shown here is derived from an EMBL/GenBank/DDBJ whole genome shotgun (WGS) entry which is preliminary data.</text>
</comment>
<keyword evidence="2" id="KW-1133">Transmembrane helix</keyword>
<accession>A0A7J7W3L0</accession>
<dbReference type="Proteomes" id="UP000558488">
    <property type="component" value="Unassembled WGS sequence"/>
</dbReference>
<keyword evidence="4" id="KW-1185">Reference proteome</keyword>
<evidence type="ECO:0000313" key="3">
    <source>
        <dbReference type="EMBL" id="KAF6331830.1"/>
    </source>
</evidence>
<keyword evidence="2" id="KW-0472">Membrane</keyword>
<name>A0A7J7W3L0_PIPKU</name>
<dbReference type="AlphaFoldDB" id="A0A7J7W3L0"/>